<evidence type="ECO:0000313" key="1">
    <source>
        <dbReference type="EMBL" id="KAG5188944.1"/>
    </source>
</evidence>
<sequence>MGNILNYLEGRLGRCDARIDDLEAQVTKQEIELRMMLFDVYKQLESLCQKLDDIGFVTQTEQKNIAQEAVYSLNLVEGSSDAKADAEAVAKIVVNIRKVNAANVYKYLTVDDCANMRQLVSIAKTCAIGIMSDKALSFDDVPKVVRMILDVIKCVNAHHAVSDSNVALTSGDVANLVKAIIMSFLQIVLPATQYDTMIAIIDSQFQMLQLTALPVLKNKFGCPWFKFI</sequence>
<proteinExistence type="predicted"/>
<organism evidence="1 2">
    <name type="scientific">Tribonema minus</name>
    <dbReference type="NCBI Taxonomy" id="303371"/>
    <lineage>
        <taxon>Eukaryota</taxon>
        <taxon>Sar</taxon>
        <taxon>Stramenopiles</taxon>
        <taxon>Ochrophyta</taxon>
        <taxon>PX clade</taxon>
        <taxon>Xanthophyceae</taxon>
        <taxon>Tribonematales</taxon>
        <taxon>Tribonemataceae</taxon>
        <taxon>Tribonema</taxon>
    </lineage>
</organism>
<reference evidence="1" key="1">
    <citation type="submission" date="2021-02" db="EMBL/GenBank/DDBJ databases">
        <title>First Annotated Genome of the Yellow-green Alga Tribonema minus.</title>
        <authorList>
            <person name="Mahan K.M."/>
        </authorList>
    </citation>
    <scope>NUCLEOTIDE SEQUENCE</scope>
    <source>
        <strain evidence="1">UTEX B ZZ1240</strain>
    </source>
</reference>
<dbReference type="AlphaFoldDB" id="A0A835ZEK0"/>
<dbReference type="Proteomes" id="UP000664859">
    <property type="component" value="Unassembled WGS sequence"/>
</dbReference>
<dbReference type="EMBL" id="JAFCMP010000059">
    <property type="protein sequence ID" value="KAG5188944.1"/>
    <property type="molecule type" value="Genomic_DNA"/>
</dbReference>
<gene>
    <name evidence="1" type="ORF">JKP88DRAFT_287030</name>
</gene>
<comment type="caution">
    <text evidence="1">The sequence shown here is derived from an EMBL/GenBank/DDBJ whole genome shotgun (WGS) entry which is preliminary data.</text>
</comment>
<evidence type="ECO:0000313" key="2">
    <source>
        <dbReference type="Proteomes" id="UP000664859"/>
    </source>
</evidence>
<name>A0A835ZEK0_9STRA</name>
<protein>
    <submittedName>
        <fullName evidence="1">Uncharacterized protein</fullName>
    </submittedName>
</protein>
<keyword evidence="2" id="KW-1185">Reference proteome</keyword>
<accession>A0A835ZEK0</accession>